<dbReference type="RefSeq" id="WP_344097114.1">
    <property type="nucleotide sequence ID" value="NZ_BAAAOG010000010.1"/>
</dbReference>
<dbReference type="InterPro" id="IPR016032">
    <property type="entry name" value="Sig_transdc_resp-reg_C-effctor"/>
</dbReference>
<organism evidence="5 6">
    <name type="scientific">Microbacterium deminutum</name>
    <dbReference type="NCBI Taxonomy" id="344164"/>
    <lineage>
        <taxon>Bacteria</taxon>
        <taxon>Bacillati</taxon>
        <taxon>Actinomycetota</taxon>
        <taxon>Actinomycetes</taxon>
        <taxon>Micrococcales</taxon>
        <taxon>Microbacteriaceae</taxon>
        <taxon>Microbacterium</taxon>
    </lineage>
</organism>
<evidence type="ECO:0000259" key="4">
    <source>
        <dbReference type="PROSITE" id="PS50110"/>
    </source>
</evidence>
<evidence type="ECO:0000259" key="3">
    <source>
        <dbReference type="PROSITE" id="PS50043"/>
    </source>
</evidence>
<evidence type="ECO:0000256" key="2">
    <source>
        <dbReference type="PROSITE-ProRule" id="PRU00169"/>
    </source>
</evidence>
<dbReference type="CDD" id="cd06170">
    <property type="entry name" value="LuxR_C_like"/>
    <property type="match status" value="1"/>
</dbReference>
<keyword evidence="6" id="KW-1185">Reference proteome</keyword>
<sequence length="214" mass="23074">MLLCEDNEIYRIGLRVLIELEPDLVVVGEVVDVASACSLADLVDPHIVVIRQGLLPHMQEESVSALCSRDRAVLILAETESKLDLAGALRAGARGYLSRWVAAPRLVDGIRALAKDELVLDPAFARHLLQFLTTGPTGAAEIPAQLSALNPLTDRQRTVALLVAEGMTNGEIAARLSVSDATVKSHITAVLRRLGVRSRTQLAIFVNNDTARQS</sequence>
<reference evidence="6" key="1">
    <citation type="journal article" date="2019" name="Int. J. Syst. Evol. Microbiol.">
        <title>The Global Catalogue of Microorganisms (GCM) 10K type strain sequencing project: providing services to taxonomists for standard genome sequencing and annotation.</title>
        <authorList>
            <consortium name="The Broad Institute Genomics Platform"/>
            <consortium name="The Broad Institute Genome Sequencing Center for Infectious Disease"/>
            <person name="Wu L."/>
            <person name="Ma J."/>
        </authorList>
    </citation>
    <scope>NUCLEOTIDE SEQUENCE [LARGE SCALE GENOMIC DNA]</scope>
    <source>
        <strain evidence="6">JCM 14901</strain>
    </source>
</reference>
<dbReference type="PROSITE" id="PS50043">
    <property type="entry name" value="HTH_LUXR_2"/>
    <property type="match status" value="1"/>
</dbReference>
<dbReference type="PROSITE" id="PS00622">
    <property type="entry name" value="HTH_LUXR_1"/>
    <property type="match status" value="1"/>
</dbReference>
<keyword evidence="1" id="KW-0238">DNA-binding</keyword>
<dbReference type="SMART" id="SM00421">
    <property type="entry name" value="HTH_LUXR"/>
    <property type="match status" value="1"/>
</dbReference>
<dbReference type="InterPro" id="IPR011006">
    <property type="entry name" value="CheY-like_superfamily"/>
</dbReference>
<dbReference type="PRINTS" id="PR00038">
    <property type="entry name" value="HTHLUXR"/>
</dbReference>
<dbReference type="InterPro" id="IPR000792">
    <property type="entry name" value="Tscrpt_reg_LuxR_C"/>
</dbReference>
<dbReference type="EMBL" id="BAAAOG010000010">
    <property type="protein sequence ID" value="GAA1968858.1"/>
    <property type="molecule type" value="Genomic_DNA"/>
</dbReference>
<dbReference type="Pfam" id="PF00196">
    <property type="entry name" value="GerE"/>
    <property type="match status" value="1"/>
</dbReference>
<accession>A0ABP5CY28</accession>
<gene>
    <name evidence="5" type="ORF">GCM10009776_34970</name>
</gene>
<evidence type="ECO:0000313" key="6">
    <source>
        <dbReference type="Proteomes" id="UP001499933"/>
    </source>
</evidence>
<evidence type="ECO:0000256" key="1">
    <source>
        <dbReference type="ARBA" id="ARBA00023125"/>
    </source>
</evidence>
<dbReference type="InterPro" id="IPR001789">
    <property type="entry name" value="Sig_transdc_resp-reg_receiver"/>
</dbReference>
<dbReference type="SUPFAM" id="SSF52172">
    <property type="entry name" value="CheY-like"/>
    <property type="match status" value="1"/>
</dbReference>
<feature type="domain" description="Response regulatory" evidence="4">
    <location>
        <begin position="1"/>
        <end position="114"/>
    </location>
</feature>
<dbReference type="InterPro" id="IPR039420">
    <property type="entry name" value="WalR-like"/>
</dbReference>
<proteinExistence type="predicted"/>
<dbReference type="PANTHER" id="PTHR43214">
    <property type="entry name" value="TWO-COMPONENT RESPONSE REGULATOR"/>
    <property type="match status" value="1"/>
</dbReference>
<dbReference type="PANTHER" id="PTHR43214:SF43">
    <property type="entry name" value="TWO-COMPONENT RESPONSE REGULATOR"/>
    <property type="match status" value="1"/>
</dbReference>
<protein>
    <submittedName>
        <fullName evidence="5">Response regulator transcription factor</fullName>
    </submittedName>
</protein>
<dbReference type="Gene3D" id="3.40.50.2300">
    <property type="match status" value="1"/>
</dbReference>
<name>A0ABP5CY28_9MICO</name>
<dbReference type="PROSITE" id="PS50110">
    <property type="entry name" value="RESPONSE_REGULATORY"/>
    <property type="match status" value="1"/>
</dbReference>
<comment type="caution">
    <text evidence="5">The sequence shown here is derived from an EMBL/GenBank/DDBJ whole genome shotgun (WGS) entry which is preliminary data.</text>
</comment>
<evidence type="ECO:0000313" key="5">
    <source>
        <dbReference type="EMBL" id="GAA1968858.1"/>
    </source>
</evidence>
<comment type="caution">
    <text evidence="2">Lacks conserved residue(s) required for the propagation of feature annotation.</text>
</comment>
<dbReference type="Proteomes" id="UP001499933">
    <property type="component" value="Unassembled WGS sequence"/>
</dbReference>
<dbReference type="SUPFAM" id="SSF46894">
    <property type="entry name" value="C-terminal effector domain of the bipartite response regulators"/>
    <property type="match status" value="1"/>
</dbReference>
<feature type="domain" description="HTH luxR-type" evidence="3">
    <location>
        <begin position="145"/>
        <end position="210"/>
    </location>
</feature>